<evidence type="ECO:0000256" key="19">
    <source>
        <dbReference type="HAMAP-Rule" id="MF_00319"/>
    </source>
</evidence>
<dbReference type="Pfam" id="PF02611">
    <property type="entry name" value="CDH"/>
    <property type="match status" value="1"/>
</dbReference>
<keyword evidence="16 19" id="KW-1208">Phospholipid metabolism</keyword>
<evidence type="ECO:0000256" key="16">
    <source>
        <dbReference type="ARBA" id="ARBA00023264"/>
    </source>
</evidence>
<dbReference type="EC" id="3.6.1.26" evidence="6 19"/>
<keyword evidence="14 19" id="KW-0472">Membrane</keyword>
<evidence type="ECO:0000256" key="4">
    <source>
        <dbReference type="ARBA" id="ARBA00005189"/>
    </source>
</evidence>
<evidence type="ECO:0000313" key="20">
    <source>
        <dbReference type="EMBL" id="OAT77898.1"/>
    </source>
</evidence>
<dbReference type="STRING" id="1691903.A9B99_19415"/>
<dbReference type="InterPro" id="IPR003763">
    <property type="entry name" value="CDP-diacylglyc_Pase"/>
</dbReference>
<evidence type="ECO:0000256" key="10">
    <source>
        <dbReference type="ARBA" id="ARBA00022692"/>
    </source>
</evidence>
<comment type="pathway">
    <text evidence="3 19">Phospholipid metabolism; CDP-diacylglycerol degradation; phosphatidate from CDP-diacylglycerol: step 1/1.</text>
</comment>
<comment type="catalytic activity">
    <reaction evidence="1 19">
        <text>a CDP-1,2-diacyl-sn-glycerol + H2O = a 1,2-diacyl-sn-glycero-3-phosphate + CMP + 2 H(+)</text>
        <dbReference type="Rhea" id="RHEA:15221"/>
        <dbReference type="ChEBI" id="CHEBI:15377"/>
        <dbReference type="ChEBI" id="CHEBI:15378"/>
        <dbReference type="ChEBI" id="CHEBI:58332"/>
        <dbReference type="ChEBI" id="CHEBI:58608"/>
        <dbReference type="ChEBI" id="CHEBI:60377"/>
        <dbReference type="EC" id="3.6.1.26"/>
    </reaction>
</comment>
<organism evidence="20 21">
    <name type="scientific">Mangrovibacter phragmitis</name>
    <dbReference type="NCBI Taxonomy" id="1691903"/>
    <lineage>
        <taxon>Bacteria</taxon>
        <taxon>Pseudomonadati</taxon>
        <taxon>Pseudomonadota</taxon>
        <taxon>Gammaproteobacteria</taxon>
        <taxon>Enterobacterales</taxon>
        <taxon>Enterobacteriaceae</taxon>
        <taxon>Mangrovibacter</taxon>
    </lineage>
</organism>
<comment type="subcellular location">
    <subcellularLocation>
        <location evidence="2 19">Cell membrane</location>
        <topology evidence="2 19">Single-pass membrane protein</topology>
    </subcellularLocation>
</comment>
<accession>A0A1B7L6F2</accession>
<keyword evidence="21" id="KW-1185">Reference proteome</keyword>
<protein>
    <recommendedName>
        <fullName evidence="7 19">CDP-diacylglycerol pyrophosphatase</fullName>
        <ecNumber evidence="6 19">3.6.1.26</ecNumber>
    </recommendedName>
    <alternativeName>
        <fullName evidence="17 19">CDP-diacylglycerol phosphatidylhydrolase</fullName>
    </alternativeName>
    <alternativeName>
        <fullName evidence="18 19">CDP-diglyceride hydrolase</fullName>
    </alternativeName>
</protein>
<keyword evidence="15 19" id="KW-0594">Phospholipid biosynthesis</keyword>
<comment type="caution">
    <text evidence="20">The sequence shown here is derived from an EMBL/GenBank/DDBJ whole genome shotgun (WGS) entry which is preliminary data.</text>
</comment>
<evidence type="ECO:0000256" key="6">
    <source>
        <dbReference type="ARBA" id="ARBA00012375"/>
    </source>
</evidence>
<evidence type="ECO:0000256" key="2">
    <source>
        <dbReference type="ARBA" id="ARBA00004162"/>
    </source>
</evidence>
<dbReference type="UniPathway" id="UPA00609">
    <property type="reaction ID" value="UER00664"/>
</dbReference>
<evidence type="ECO:0000256" key="17">
    <source>
        <dbReference type="ARBA" id="ARBA00032888"/>
    </source>
</evidence>
<keyword evidence="13 19" id="KW-0443">Lipid metabolism</keyword>
<evidence type="ECO:0000256" key="7">
    <source>
        <dbReference type="ARBA" id="ARBA00019608"/>
    </source>
</evidence>
<sequence>MVRHRKKYLGLFFAVLVVAGAAGGWYWHEREWKAGALWRIVSEKCVPGEQKNHNPAPCKEVNLQQGYVLLKDLNGPLQFLLMPVERITGIESPELLSPTTPNFFWDAWHERGVMAEKRGAPVPDTAISLAINSPTGRTQNQLHIHISCLRNDIRQTIDKFQYAVGAQWQPFPDNLAGEEWLARTLTPEELKNQSLFINFAQQVGGAAKQMGHFSLALVALKSGKLLALATERDLLHGNPASAEVLQDHTCAILTTPETQKP</sequence>
<dbReference type="EMBL" id="LYRP01000004">
    <property type="protein sequence ID" value="OAT77898.1"/>
    <property type="molecule type" value="Genomic_DNA"/>
</dbReference>
<dbReference type="GO" id="GO:0046342">
    <property type="term" value="P:CDP-diacylglycerol catabolic process"/>
    <property type="evidence" value="ECO:0007669"/>
    <property type="project" value="UniProtKB-UniRule"/>
</dbReference>
<keyword evidence="9 19" id="KW-0444">Lipid biosynthesis</keyword>
<dbReference type="RefSeq" id="WP_064596287.1">
    <property type="nucleotide sequence ID" value="NZ_CP134782.1"/>
</dbReference>
<dbReference type="NCBIfam" id="NF003986">
    <property type="entry name" value="PRK05471.1-5"/>
    <property type="match status" value="1"/>
</dbReference>
<dbReference type="SUPFAM" id="SSF54197">
    <property type="entry name" value="HIT-like"/>
    <property type="match status" value="1"/>
</dbReference>
<evidence type="ECO:0000256" key="5">
    <source>
        <dbReference type="ARBA" id="ARBA00006435"/>
    </source>
</evidence>
<dbReference type="AlphaFoldDB" id="A0A1B7L6F2"/>
<dbReference type="HAMAP" id="MF_00319">
    <property type="entry name" value="Cdh"/>
    <property type="match status" value="1"/>
</dbReference>
<keyword evidence="10 19" id="KW-0812">Transmembrane</keyword>
<comment type="pathway">
    <text evidence="4">Lipid metabolism.</text>
</comment>
<name>A0A1B7L6F2_9ENTR</name>
<evidence type="ECO:0000256" key="11">
    <source>
        <dbReference type="ARBA" id="ARBA00022801"/>
    </source>
</evidence>
<keyword evidence="8 19" id="KW-1003">Cell membrane</keyword>
<dbReference type="GO" id="GO:0008654">
    <property type="term" value="P:phospholipid biosynthetic process"/>
    <property type="evidence" value="ECO:0007669"/>
    <property type="project" value="UniProtKB-KW"/>
</dbReference>
<evidence type="ECO:0000256" key="14">
    <source>
        <dbReference type="ARBA" id="ARBA00023136"/>
    </source>
</evidence>
<dbReference type="PIRSF" id="PIRSF001273">
    <property type="entry name" value="CDH"/>
    <property type="match status" value="1"/>
</dbReference>
<comment type="similarity">
    <text evidence="5 19">Belongs to the Cdh family.</text>
</comment>
<evidence type="ECO:0000256" key="9">
    <source>
        <dbReference type="ARBA" id="ARBA00022516"/>
    </source>
</evidence>
<evidence type="ECO:0000256" key="8">
    <source>
        <dbReference type="ARBA" id="ARBA00022475"/>
    </source>
</evidence>
<keyword evidence="12 19" id="KW-1133">Transmembrane helix</keyword>
<gene>
    <name evidence="19" type="primary">cdh</name>
    <name evidence="20" type="ORF">A9B99_19415</name>
</gene>
<evidence type="ECO:0000256" key="18">
    <source>
        <dbReference type="ARBA" id="ARBA00032892"/>
    </source>
</evidence>
<proteinExistence type="inferred from homology"/>
<dbReference type="Proteomes" id="UP000078225">
    <property type="component" value="Unassembled WGS sequence"/>
</dbReference>
<dbReference type="InterPro" id="IPR036265">
    <property type="entry name" value="HIT-like_sf"/>
</dbReference>
<evidence type="ECO:0000256" key="13">
    <source>
        <dbReference type="ARBA" id="ARBA00023098"/>
    </source>
</evidence>
<evidence type="ECO:0000256" key="1">
    <source>
        <dbReference type="ARBA" id="ARBA00001007"/>
    </source>
</evidence>
<dbReference type="OrthoDB" id="481399at2"/>
<evidence type="ECO:0000313" key="21">
    <source>
        <dbReference type="Proteomes" id="UP000078225"/>
    </source>
</evidence>
<evidence type="ECO:0000256" key="3">
    <source>
        <dbReference type="ARBA" id="ARBA00004927"/>
    </source>
</evidence>
<dbReference type="GO" id="GO:0005886">
    <property type="term" value="C:plasma membrane"/>
    <property type="evidence" value="ECO:0007669"/>
    <property type="project" value="UniProtKB-SubCell"/>
</dbReference>
<reference evidence="21" key="1">
    <citation type="submission" date="2016-05" db="EMBL/GenBank/DDBJ databases">
        <authorList>
            <person name="Behera P."/>
            <person name="Vaishampayan P."/>
            <person name="Singh N."/>
            <person name="Raina V."/>
            <person name="Suar M."/>
            <person name="Pattnaik A."/>
            <person name="Rastogi G."/>
        </authorList>
    </citation>
    <scope>NUCLEOTIDE SEQUENCE [LARGE SCALE GENOMIC DNA]</scope>
    <source>
        <strain evidence="21">MP23</strain>
    </source>
</reference>
<evidence type="ECO:0000256" key="12">
    <source>
        <dbReference type="ARBA" id="ARBA00022989"/>
    </source>
</evidence>
<dbReference type="GO" id="GO:0008715">
    <property type="term" value="F:CDP-diacylglycerol diphosphatase activity"/>
    <property type="evidence" value="ECO:0007669"/>
    <property type="project" value="UniProtKB-UniRule"/>
</dbReference>
<keyword evidence="11 19" id="KW-0378">Hydrolase</keyword>
<evidence type="ECO:0000256" key="15">
    <source>
        <dbReference type="ARBA" id="ARBA00023209"/>
    </source>
</evidence>
<dbReference type="Gene3D" id="3.30.428.30">
    <property type="entry name" value="HIT family - CDH-like"/>
    <property type="match status" value="1"/>
</dbReference>